<dbReference type="OrthoDB" id="361242at2759"/>
<keyword evidence="6 7" id="KW-0539">Nucleus</keyword>
<feature type="region of interest" description="Disordered" evidence="8">
    <location>
        <begin position="293"/>
        <end position="319"/>
    </location>
</feature>
<keyword evidence="5 7" id="KW-0234">DNA repair</keyword>
<dbReference type="EMBL" id="LODT01000020">
    <property type="protein sequence ID" value="KYQ99770.1"/>
    <property type="molecule type" value="Genomic_DNA"/>
</dbReference>
<dbReference type="PANTHER" id="PTHR16140:SF0">
    <property type="entry name" value="NON-STRUCTURAL MAINTENANCE OF CHROMOSOMES ELEMENT 4"/>
    <property type="match status" value="1"/>
</dbReference>
<feature type="domain" description="Nse4/EID protein Nse3/MAGE-binding" evidence="10">
    <location>
        <begin position="72"/>
        <end position="113"/>
    </location>
</feature>
<dbReference type="GO" id="GO:0006281">
    <property type="term" value="P:DNA repair"/>
    <property type="evidence" value="ECO:0007669"/>
    <property type="project" value="UniProtKB-UniRule"/>
</dbReference>
<accession>A0A152A123</accession>
<dbReference type="GO" id="GO:0030915">
    <property type="term" value="C:Smc5-Smc6 complex"/>
    <property type="evidence" value="ECO:0007669"/>
    <property type="project" value="UniProtKB-UniRule"/>
</dbReference>
<evidence type="ECO:0000256" key="6">
    <source>
        <dbReference type="ARBA" id="ARBA00023242"/>
    </source>
</evidence>
<dbReference type="Pfam" id="PF08743">
    <property type="entry name" value="Nse4_C"/>
    <property type="match status" value="1"/>
</dbReference>
<dbReference type="OMA" id="FMGINRT"/>
<dbReference type="PANTHER" id="PTHR16140">
    <property type="entry name" value="NON-STRUCTURAL MAINTENANCE OF CHROMOSOMES ELEMENT 4"/>
    <property type="match status" value="1"/>
</dbReference>
<organism evidence="11 12">
    <name type="scientific">Tieghemostelium lacteum</name>
    <name type="common">Slime mold</name>
    <name type="synonym">Dictyostelium lacteum</name>
    <dbReference type="NCBI Taxonomy" id="361077"/>
    <lineage>
        <taxon>Eukaryota</taxon>
        <taxon>Amoebozoa</taxon>
        <taxon>Evosea</taxon>
        <taxon>Eumycetozoa</taxon>
        <taxon>Dictyostelia</taxon>
        <taxon>Dictyosteliales</taxon>
        <taxon>Raperosteliaceae</taxon>
        <taxon>Tieghemostelium</taxon>
    </lineage>
</organism>
<comment type="similarity">
    <text evidence="2 7">Belongs to the NSE4 family.</text>
</comment>
<feature type="compositionally biased region" description="Basic and acidic residues" evidence="8">
    <location>
        <begin position="151"/>
        <end position="177"/>
    </location>
</feature>
<dbReference type="STRING" id="361077.A0A152A123"/>
<feature type="region of interest" description="Disordered" evidence="8">
    <location>
        <begin position="151"/>
        <end position="190"/>
    </location>
</feature>
<comment type="subcellular location">
    <subcellularLocation>
        <location evidence="1 7">Nucleus</location>
    </subcellularLocation>
</comment>
<evidence type="ECO:0000256" key="5">
    <source>
        <dbReference type="ARBA" id="ARBA00023204"/>
    </source>
</evidence>
<evidence type="ECO:0000259" key="9">
    <source>
        <dbReference type="Pfam" id="PF08743"/>
    </source>
</evidence>
<evidence type="ECO:0000256" key="1">
    <source>
        <dbReference type="ARBA" id="ARBA00004123"/>
    </source>
</evidence>
<comment type="function">
    <text evidence="7">Component of the SMC5-SMC6 complex, that promotes sister chromatid alignment after DNA damage and facilitates double-stranded DNA breaks (DSBs) repair via homologous recombination between sister chromatids.</text>
</comment>
<evidence type="ECO:0000256" key="7">
    <source>
        <dbReference type="RuleBase" id="RU365071"/>
    </source>
</evidence>
<sequence>MLTTQNVSTPKSKQQILNERRAIRKEYRKLITHTQASRSDLVNPESKGLLEVLEKGEDLYRKVDHAREAALDSEFLSLTSQYGLEQVQSLKITLTNFNSLVFMNRVKDRLNESEDDLTDAWTKLGASVKNIYNPTPLFDFMYGPMELEIKEKKKPERRQKTQEEELGKKVTAEKVDDTQNAESESTSTGVQAMRSFLERKQQKSFLDTVVDQKSFARTVENIFYYSFLLKDGHVAMKSDNQDGITAQISHPPEEKDFKDGSAIPKHSIVKMDYELWRKLTQLTEQEFDINQEAEYMKKRQSTQSGNQKDDNPRPQKKAK</sequence>
<evidence type="ECO:0000313" key="11">
    <source>
        <dbReference type="EMBL" id="KYQ99770.1"/>
    </source>
</evidence>
<dbReference type="InParanoid" id="A0A152A123"/>
<evidence type="ECO:0000256" key="4">
    <source>
        <dbReference type="ARBA" id="ARBA00023172"/>
    </source>
</evidence>
<dbReference type="InterPro" id="IPR014854">
    <property type="entry name" value="Nse4_C"/>
</dbReference>
<keyword evidence="3 7" id="KW-0227">DNA damage</keyword>
<evidence type="ECO:0000313" key="12">
    <source>
        <dbReference type="Proteomes" id="UP000076078"/>
    </source>
</evidence>
<dbReference type="InterPro" id="IPR029225">
    <property type="entry name" value="Nse4_Nse3-bd"/>
</dbReference>
<dbReference type="InterPro" id="IPR027786">
    <property type="entry name" value="Nse4/EID"/>
</dbReference>
<keyword evidence="12" id="KW-1185">Reference proteome</keyword>
<dbReference type="Proteomes" id="UP000076078">
    <property type="component" value="Unassembled WGS sequence"/>
</dbReference>
<name>A0A152A123_TIELA</name>
<evidence type="ECO:0000256" key="2">
    <source>
        <dbReference type="ARBA" id="ARBA00008997"/>
    </source>
</evidence>
<protein>
    <recommendedName>
        <fullName evidence="7">Non-structural maintenance of chromosomes element 4</fullName>
    </recommendedName>
</protein>
<evidence type="ECO:0000256" key="8">
    <source>
        <dbReference type="SAM" id="MobiDB-lite"/>
    </source>
</evidence>
<dbReference type="Pfam" id="PF15412">
    <property type="entry name" value="Nse4-Nse3_bdg"/>
    <property type="match status" value="1"/>
</dbReference>
<keyword evidence="4 7" id="KW-0233">DNA recombination</keyword>
<reference evidence="11 12" key="1">
    <citation type="submission" date="2015-12" db="EMBL/GenBank/DDBJ databases">
        <title>Dictyostelia acquired genes for synthesis and detection of signals that induce cell-type specialization by lateral gene transfer from prokaryotes.</title>
        <authorList>
            <person name="Gloeckner G."/>
            <person name="Schaap P."/>
        </authorList>
    </citation>
    <scope>NUCLEOTIDE SEQUENCE [LARGE SCALE GENOMIC DNA]</scope>
    <source>
        <strain evidence="11 12">TK</strain>
    </source>
</reference>
<comment type="subunit">
    <text evidence="7">Component of the SMC5-SMC6 complex.</text>
</comment>
<comment type="caution">
    <text evidence="11">The sequence shown here is derived from an EMBL/GenBank/DDBJ whole genome shotgun (WGS) entry which is preliminary data.</text>
</comment>
<dbReference type="FunCoup" id="A0A152A123">
    <property type="interactions" value="390"/>
</dbReference>
<gene>
    <name evidence="11" type="ORF">DLAC_03715</name>
</gene>
<dbReference type="GO" id="GO:0005634">
    <property type="term" value="C:nucleus"/>
    <property type="evidence" value="ECO:0007669"/>
    <property type="project" value="UniProtKB-SubCell"/>
</dbReference>
<dbReference type="AlphaFoldDB" id="A0A152A123"/>
<proteinExistence type="inferred from homology"/>
<feature type="compositionally biased region" description="Polar residues" evidence="8">
    <location>
        <begin position="178"/>
        <end position="190"/>
    </location>
</feature>
<dbReference type="GO" id="GO:0006310">
    <property type="term" value="P:DNA recombination"/>
    <property type="evidence" value="ECO:0007669"/>
    <property type="project" value="UniProtKB-UniRule"/>
</dbReference>
<evidence type="ECO:0000259" key="10">
    <source>
        <dbReference type="Pfam" id="PF15412"/>
    </source>
</evidence>
<feature type="domain" description="Non-structural maintenance of chromosome element 4 C-terminal" evidence="9">
    <location>
        <begin position="204"/>
        <end position="284"/>
    </location>
</feature>
<evidence type="ECO:0000256" key="3">
    <source>
        <dbReference type="ARBA" id="ARBA00022763"/>
    </source>
</evidence>